<sequence>MKSALLASFALAVGTLGLTACGGGDSTEAKVDDGSQAGISVTGASLVLPAVKGNPAAVYFTAQNDGDRDVFIRAASVEGAESTQLHQMTMANGVNEMGEATSIPVPKGTETAFAPGGNHVMAFKLDDSLAAGGTTNVTLTFVGGRTATFPAEVKAAGSER</sequence>
<dbReference type="Pfam" id="PF04314">
    <property type="entry name" value="PCuAC"/>
    <property type="match status" value="1"/>
</dbReference>
<keyword evidence="3" id="KW-1185">Reference proteome</keyword>
<dbReference type="SUPFAM" id="SSF110087">
    <property type="entry name" value="DR1885-like metal-binding protein"/>
    <property type="match status" value="1"/>
</dbReference>
<dbReference type="RefSeq" id="WP_159792659.1">
    <property type="nucleotide sequence ID" value="NZ_WTYM01000030.1"/>
</dbReference>
<dbReference type="Proteomes" id="UP000433652">
    <property type="component" value="Unassembled WGS sequence"/>
</dbReference>
<comment type="caution">
    <text evidence="2">The sequence shown here is derived from an EMBL/GenBank/DDBJ whole genome shotgun (WGS) entry which is preliminary data.</text>
</comment>
<name>A0A6I4STW8_9SPHN</name>
<reference evidence="2 3" key="1">
    <citation type="submission" date="2019-12" db="EMBL/GenBank/DDBJ databases">
        <title>Genomic-based taxomic classification of the family Erythrobacteraceae.</title>
        <authorList>
            <person name="Xu L."/>
        </authorList>
    </citation>
    <scope>NUCLEOTIDE SEQUENCE [LARGE SCALE GENOMIC DNA]</scope>
    <source>
        <strain evidence="2 3">MCCC 1K01500</strain>
    </source>
</reference>
<dbReference type="InterPro" id="IPR058248">
    <property type="entry name" value="Lxx211020-like"/>
</dbReference>
<dbReference type="PANTHER" id="PTHR36302:SF1">
    <property type="entry name" value="COPPER CHAPERONE PCU(A)C"/>
    <property type="match status" value="1"/>
</dbReference>
<feature type="signal peptide" evidence="1">
    <location>
        <begin position="1"/>
        <end position="20"/>
    </location>
</feature>
<dbReference type="EMBL" id="WTYM01000030">
    <property type="protein sequence ID" value="MXO58828.1"/>
    <property type="molecule type" value="Genomic_DNA"/>
</dbReference>
<dbReference type="PANTHER" id="PTHR36302">
    <property type="entry name" value="BLR7088 PROTEIN"/>
    <property type="match status" value="1"/>
</dbReference>
<protein>
    <submittedName>
        <fullName evidence="2">Copper chaperone PCu(A)C</fullName>
    </submittedName>
</protein>
<proteinExistence type="predicted"/>
<dbReference type="AlphaFoldDB" id="A0A6I4STW8"/>
<evidence type="ECO:0000256" key="1">
    <source>
        <dbReference type="SAM" id="SignalP"/>
    </source>
</evidence>
<dbReference type="PROSITE" id="PS51257">
    <property type="entry name" value="PROKAR_LIPOPROTEIN"/>
    <property type="match status" value="1"/>
</dbReference>
<dbReference type="InterPro" id="IPR036182">
    <property type="entry name" value="PCuAC_sf"/>
</dbReference>
<feature type="chain" id="PRO_5026076443" evidence="1">
    <location>
        <begin position="21"/>
        <end position="160"/>
    </location>
</feature>
<keyword evidence="1" id="KW-0732">Signal</keyword>
<dbReference type="OrthoDB" id="9796962at2"/>
<evidence type="ECO:0000313" key="3">
    <source>
        <dbReference type="Proteomes" id="UP000433652"/>
    </source>
</evidence>
<gene>
    <name evidence="2" type="ORF">GRI89_04645</name>
</gene>
<organism evidence="2 3">
    <name type="scientific">Croceibacterium salegens</name>
    <dbReference type="NCBI Taxonomy" id="1737568"/>
    <lineage>
        <taxon>Bacteria</taxon>
        <taxon>Pseudomonadati</taxon>
        <taxon>Pseudomonadota</taxon>
        <taxon>Alphaproteobacteria</taxon>
        <taxon>Sphingomonadales</taxon>
        <taxon>Erythrobacteraceae</taxon>
        <taxon>Croceibacterium</taxon>
    </lineage>
</organism>
<dbReference type="Gene3D" id="2.60.40.1890">
    <property type="entry name" value="PCu(A)C copper chaperone"/>
    <property type="match status" value="1"/>
</dbReference>
<dbReference type="InterPro" id="IPR007410">
    <property type="entry name" value="LpqE-like"/>
</dbReference>
<accession>A0A6I4STW8</accession>
<evidence type="ECO:0000313" key="2">
    <source>
        <dbReference type="EMBL" id="MXO58828.1"/>
    </source>
</evidence>